<dbReference type="InterPro" id="IPR026960">
    <property type="entry name" value="RVT-Znf"/>
</dbReference>
<dbReference type="InParanoid" id="A0A251TTW3"/>
<evidence type="ECO:0000259" key="2">
    <source>
        <dbReference type="Pfam" id="PF13966"/>
    </source>
</evidence>
<keyword evidence="3" id="KW-0695">RNA-directed DNA polymerase</keyword>
<proteinExistence type="predicted"/>
<evidence type="ECO:0000313" key="4">
    <source>
        <dbReference type="Proteomes" id="UP000215914"/>
    </source>
</evidence>
<keyword evidence="3" id="KW-0808">Transferase</keyword>
<protein>
    <submittedName>
        <fullName evidence="3">Putative reverse transcriptase zinc-binding domain-containing protein</fullName>
    </submittedName>
</protein>
<dbReference type="Proteomes" id="UP000215914">
    <property type="component" value="Chromosome 9"/>
</dbReference>
<dbReference type="OMA" id="CHIRAPT"/>
<evidence type="ECO:0000313" key="3">
    <source>
        <dbReference type="EMBL" id="OTG14587.1"/>
    </source>
</evidence>
<keyword evidence="1" id="KW-0812">Transmembrane</keyword>
<keyword evidence="4" id="KW-1185">Reference proteome</keyword>
<dbReference type="AlphaFoldDB" id="A0A251TTW3"/>
<keyword evidence="1" id="KW-0472">Membrane</keyword>
<dbReference type="STRING" id="4232.A0A251TTW3"/>
<dbReference type="EMBL" id="CM007898">
    <property type="protein sequence ID" value="OTG14587.1"/>
    <property type="molecule type" value="Genomic_DNA"/>
</dbReference>
<organism evidence="3 4">
    <name type="scientific">Helianthus annuus</name>
    <name type="common">Common sunflower</name>
    <dbReference type="NCBI Taxonomy" id="4232"/>
    <lineage>
        <taxon>Eukaryota</taxon>
        <taxon>Viridiplantae</taxon>
        <taxon>Streptophyta</taxon>
        <taxon>Embryophyta</taxon>
        <taxon>Tracheophyta</taxon>
        <taxon>Spermatophyta</taxon>
        <taxon>Magnoliopsida</taxon>
        <taxon>eudicotyledons</taxon>
        <taxon>Gunneridae</taxon>
        <taxon>Pentapetalae</taxon>
        <taxon>asterids</taxon>
        <taxon>campanulids</taxon>
        <taxon>Asterales</taxon>
        <taxon>Asteraceae</taxon>
        <taxon>Asteroideae</taxon>
        <taxon>Heliantheae alliance</taxon>
        <taxon>Heliantheae</taxon>
        <taxon>Helianthus</taxon>
    </lineage>
</organism>
<keyword evidence="3" id="KW-0548">Nucleotidyltransferase</keyword>
<accession>A0A251TTW3</accession>
<feature type="domain" description="Reverse transcriptase zinc-binding" evidence="2">
    <location>
        <begin position="239"/>
        <end position="328"/>
    </location>
</feature>
<gene>
    <name evidence="3" type="ORF">HannXRQ_Chr09g0251081</name>
</gene>
<feature type="transmembrane region" description="Helical" evidence="1">
    <location>
        <begin position="12"/>
        <end position="35"/>
    </location>
</feature>
<reference evidence="4" key="1">
    <citation type="journal article" date="2017" name="Nature">
        <title>The sunflower genome provides insights into oil metabolism, flowering and Asterid evolution.</title>
        <authorList>
            <person name="Badouin H."/>
            <person name="Gouzy J."/>
            <person name="Grassa C.J."/>
            <person name="Murat F."/>
            <person name="Staton S.E."/>
            <person name="Cottret L."/>
            <person name="Lelandais-Briere C."/>
            <person name="Owens G.L."/>
            <person name="Carrere S."/>
            <person name="Mayjonade B."/>
            <person name="Legrand L."/>
            <person name="Gill N."/>
            <person name="Kane N.C."/>
            <person name="Bowers J.E."/>
            <person name="Hubner S."/>
            <person name="Bellec A."/>
            <person name="Berard A."/>
            <person name="Berges H."/>
            <person name="Blanchet N."/>
            <person name="Boniface M.C."/>
            <person name="Brunel D."/>
            <person name="Catrice O."/>
            <person name="Chaidir N."/>
            <person name="Claudel C."/>
            <person name="Donnadieu C."/>
            <person name="Faraut T."/>
            <person name="Fievet G."/>
            <person name="Helmstetter N."/>
            <person name="King M."/>
            <person name="Knapp S.J."/>
            <person name="Lai Z."/>
            <person name="Le Paslier M.C."/>
            <person name="Lippi Y."/>
            <person name="Lorenzon L."/>
            <person name="Mandel J.R."/>
            <person name="Marage G."/>
            <person name="Marchand G."/>
            <person name="Marquand E."/>
            <person name="Bret-Mestries E."/>
            <person name="Morien E."/>
            <person name="Nambeesan S."/>
            <person name="Nguyen T."/>
            <person name="Pegot-Espagnet P."/>
            <person name="Pouilly N."/>
            <person name="Raftis F."/>
            <person name="Sallet E."/>
            <person name="Schiex T."/>
            <person name="Thomas J."/>
            <person name="Vandecasteele C."/>
            <person name="Vares D."/>
            <person name="Vear F."/>
            <person name="Vautrin S."/>
            <person name="Crespi M."/>
            <person name="Mangin B."/>
            <person name="Burke J.M."/>
            <person name="Salse J."/>
            <person name="Munos S."/>
            <person name="Vincourt P."/>
            <person name="Rieseberg L.H."/>
            <person name="Langlade N.B."/>
        </authorList>
    </citation>
    <scope>NUCLEOTIDE SEQUENCE [LARGE SCALE GENOMIC DNA]</scope>
    <source>
        <strain evidence="4">cv. SF193</strain>
    </source>
</reference>
<dbReference type="PANTHER" id="PTHR33116:SF76">
    <property type="entry name" value="DUF4283 DOMAIN-CONTAINING PROTEIN"/>
    <property type="match status" value="1"/>
</dbReference>
<evidence type="ECO:0000256" key="1">
    <source>
        <dbReference type="SAM" id="Phobius"/>
    </source>
</evidence>
<name>A0A251TTW3_HELAN</name>
<sequence>MHWRNKLLSFAGRLQLIISVLSSLHIYWSSVFLFLNRVIVNLEAKMRNFLWSQDSAFQKGRAKVSWKTVCVPKYEGGLGIRRIGDVNTALMASHIWSILTNRRSLWVDWVHAYRLRGRSFWACKVPSTCCWSWRKLLQLRPVVRSFIWSDIGNGVITSTWFDTWSELGPLGQFISPRLISNAGFDMFSKVSDVYANNLWRWPDAWRDLFPVLNQLDRLSLDPNKPDKLKWRYRDEMHDFSSYRAWDSVRHQEEQVNWSSIVWFSQCIPRHAFLMWLIMRRKLLTQDKILSWDISRRKNMNMLCCLLCYANHDSHDHLFFECEFSSQVWGMVQHKVGMDLVPTKWNDIVTWLRDRAKSKSVNDYVARLLVAASAYFIWQERNARLFKNQLRPPEAVRDLITQQVRYKLMGAKLKDCANVRRVLGKWEIKDSEMLYDGS</sequence>
<dbReference type="PANTHER" id="PTHR33116">
    <property type="entry name" value="REVERSE TRANSCRIPTASE ZINC-BINDING DOMAIN-CONTAINING PROTEIN-RELATED-RELATED"/>
    <property type="match status" value="1"/>
</dbReference>
<dbReference type="GO" id="GO:0003964">
    <property type="term" value="F:RNA-directed DNA polymerase activity"/>
    <property type="evidence" value="ECO:0007669"/>
    <property type="project" value="UniProtKB-KW"/>
</dbReference>
<dbReference type="Pfam" id="PF13966">
    <property type="entry name" value="zf-RVT"/>
    <property type="match status" value="1"/>
</dbReference>
<keyword evidence="1" id="KW-1133">Transmembrane helix</keyword>